<accession>A0A2W5ZGS2</accession>
<dbReference type="InterPro" id="IPR016181">
    <property type="entry name" value="Acyl_CoA_acyltransferase"/>
</dbReference>
<dbReference type="GO" id="GO:0016747">
    <property type="term" value="F:acyltransferase activity, transferring groups other than amino-acyl groups"/>
    <property type="evidence" value="ECO:0007669"/>
    <property type="project" value="InterPro"/>
</dbReference>
<protein>
    <recommendedName>
        <fullName evidence="2">N-acetyltransferase domain-containing protein</fullName>
    </recommendedName>
</protein>
<dbReference type="SUPFAM" id="SSF55729">
    <property type="entry name" value="Acyl-CoA N-acyltransferases (Nat)"/>
    <property type="match status" value="1"/>
</dbReference>
<proteinExistence type="predicted"/>
<comment type="caution">
    <text evidence="3">The sequence shown here is derived from an EMBL/GenBank/DDBJ whole genome shotgun (WGS) entry which is preliminary data.</text>
</comment>
<evidence type="ECO:0000313" key="4">
    <source>
        <dbReference type="Proteomes" id="UP000248724"/>
    </source>
</evidence>
<evidence type="ECO:0000256" key="1">
    <source>
        <dbReference type="SAM" id="MobiDB-lite"/>
    </source>
</evidence>
<name>A0A2W5ZGS2_9BACT</name>
<feature type="region of interest" description="Disordered" evidence="1">
    <location>
        <begin position="104"/>
        <end position="126"/>
    </location>
</feature>
<dbReference type="PROSITE" id="PS51186">
    <property type="entry name" value="GNAT"/>
    <property type="match status" value="1"/>
</dbReference>
<feature type="compositionally biased region" description="Low complexity" evidence="1">
    <location>
        <begin position="104"/>
        <end position="117"/>
    </location>
</feature>
<dbReference type="EMBL" id="QHBU01000086">
    <property type="protein sequence ID" value="PZR81986.1"/>
    <property type="molecule type" value="Genomic_DNA"/>
</dbReference>
<reference evidence="3 4" key="1">
    <citation type="journal article" date="2017" name="Nature">
        <title>Atmospheric trace gases support primary production in Antarctic desert surface soil.</title>
        <authorList>
            <person name="Ji M."/>
            <person name="Greening C."/>
            <person name="Vanwonterghem I."/>
            <person name="Carere C.R."/>
            <person name="Bay S.K."/>
            <person name="Steen J.A."/>
            <person name="Montgomery K."/>
            <person name="Lines T."/>
            <person name="Beardall J."/>
            <person name="van Dorst J."/>
            <person name="Snape I."/>
            <person name="Stott M.B."/>
            <person name="Hugenholtz P."/>
            <person name="Ferrari B.C."/>
        </authorList>
    </citation>
    <scope>NUCLEOTIDE SEQUENCE [LARGE SCALE GENOMIC DNA]</scope>
    <source>
        <strain evidence="3">RRmetagenome_bin12</strain>
    </source>
</reference>
<dbReference type="InterPro" id="IPR000182">
    <property type="entry name" value="GNAT_dom"/>
</dbReference>
<evidence type="ECO:0000259" key="2">
    <source>
        <dbReference type="PROSITE" id="PS51186"/>
    </source>
</evidence>
<dbReference type="Pfam" id="PF13312">
    <property type="entry name" value="DUF4081"/>
    <property type="match status" value="1"/>
</dbReference>
<evidence type="ECO:0000313" key="3">
    <source>
        <dbReference type="EMBL" id="PZR81986.1"/>
    </source>
</evidence>
<dbReference type="Proteomes" id="UP000248724">
    <property type="component" value="Unassembled WGS sequence"/>
</dbReference>
<feature type="domain" description="N-acetyltransferase" evidence="2">
    <location>
        <begin position="278"/>
        <end position="409"/>
    </location>
</feature>
<dbReference type="InterPro" id="IPR025289">
    <property type="entry name" value="DUF4081"/>
</dbReference>
<organism evidence="3 4">
    <name type="scientific">Candidatus Aeolococcus gillhamiae</name>
    <dbReference type="NCBI Taxonomy" id="3127015"/>
    <lineage>
        <taxon>Bacteria</taxon>
        <taxon>Bacillati</taxon>
        <taxon>Candidatus Dormiibacterota</taxon>
        <taxon>Candidatus Dormibacteria</taxon>
        <taxon>Candidatus Aeolococcales</taxon>
        <taxon>Candidatus Aeolococcaceae</taxon>
        <taxon>Candidatus Aeolococcus</taxon>
    </lineage>
</organism>
<dbReference type="Gene3D" id="3.40.630.30">
    <property type="match status" value="1"/>
</dbReference>
<dbReference type="AlphaFoldDB" id="A0A2W5ZGS2"/>
<gene>
    <name evidence="3" type="ORF">DLM65_04795</name>
</gene>
<sequence>MLAVTSLMFCTSWPGGPSSMSMSTFPLALNLRTSLASETRLVQPLGTMVVKPAVASGVPLRGDGDGVAGVTEPVTGVPGDPQPVRSPQHTTTTAMAWRARITRRTSSGSGATAAQSSVAPPENGAARCRDCDTRHNRTVTQLTVARVGATEVAGLRRLLDSNPVHNVYLRSELRLLGSAAPWWCVTDGHELRAVVLAGALTVPFLPDPSDAPRLAEATRAHTAPHLMVGPRDAVRALHACLEPRRPAREIHDPQPVMVIDRQRLRVLPPAPIRRTTKRDVDALAVAAAMMHREEMSADSAPPDAVAWRVRMSQLVDRGWSWAWIDGGQVVFKAELSAWTPDVVQIQGVFTGPSRRGRGVATAGMIALCSLLLDEVPLVALYVNGYNQAALRVYGRVGFEQQGEFATVMY</sequence>
<dbReference type="Pfam" id="PF00583">
    <property type="entry name" value="Acetyltransf_1"/>
    <property type="match status" value="1"/>
</dbReference>